<dbReference type="AlphaFoldDB" id="A0A3L6SHH2"/>
<organism evidence="1 2">
    <name type="scientific">Panicum miliaceum</name>
    <name type="common">Proso millet</name>
    <name type="synonym">Broomcorn millet</name>
    <dbReference type="NCBI Taxonomy" id="4540"/>
    <lineage>
        <taxon>Eukaryota</taxon>
        <taxon>Viridiplantae</taxon>
        <taxon>Streptophyta</taxon>
        <taxon>Embryophyta</taxon>
        <taxon>Tracheophyta</taxon>
        <taxon>Spermatophyta</taxon>
        <taxon>Magnoliopsida</taxon>
        <taxon>Liliopsida</taxon>
        <taxon>Poales</taxon>
        <taxon>Poaceae</taxon>
        <taxon>PACMAD clade</taxon>
        <taxon>Panicoideae</taxon>
        <taxon>Panicodae</taxon>
        <taxon>Paniceae</taxon>
        <taxon>Panicinae</taxon>
        <taxon>Panicum</taxon>
        <taxon>Panicum sect. Panicum</taxon>
    </lineage>
</organism>
<evidence type="ECO:0000313" key="2">
    <source>
        <dbReference type="Proteomes" id="UP000275267"/>
    </source>
</evidence>
<name>A0A3L6SHH2_PANMI</name>
<dbReference type="Proteomes" id="UP000275267">
    <property type="component" value="Unassembled WGS sequence"/>
</dbReference>
<evidence type="ECO:0000313" key="1">
    <source>
        <dbReference type="EMBL" id="RLN19929.1"/>
    </source>
</evidence>
<sequence>MFNASIDIELGDGCLTLFWSDHWLGQNSPCLIAPELCNLIRRGVRNSRTVAAALSDKRWIQDITGTLTVQALFEYLIL</sequence>
<dbReference type="EMBL" id="PQIB02000005">
    <property type="protein sequence ID" value="RLN19929.1"/>
    <property type="molecule type" value="Genomic_DNA"/>
</dbReference>
<reference evidence="2" key="1">
    <citation type="journal article" date="2019" name="Nat. Commun.">
        <title>The genome of broomcorn millet.</title>
        <authorList>
            <person name="Zou C."/>
            <person name="Miki D."/>
            <person name="Li D."/>
            <person name="Tang Q."/>
            <person name="Xiao L."/>
            <person name="Rajput S."/>
            <person name="Deng P."/>
            <person name="Jia W."/>
            <person name="Huang R."/>
            <person name="Zhang M."/>
            <person name="Sun Y."/>
            <person name="Hu J."/>
            <person name="Fu X."/>
            <person name="Schnable P.S."/>
            <person name="Li F."/>
            <person name="Zhang H."/>
            <person name="Feng B."/>
            <person name="Zhu X."/>
            <person name="Liu R."/>
            <person name="Schnable J.C."/>
            <person name="Zhu J.-K."/>
            <person name="Zhang H."/>
        </authorList>
    </citation>
    <scope>NUCLEOTIDE SEQUENCE [LARGE SCALE GENOMIC DNA]</scope>
</reference>
<protein>
    <submittedName>
        <fullName evidence="1">Ribonuclease H protein</fullName>
    </submittedName>
</protein>
<comment type="caution">
    <text evidence="1">The sequence shown here is derived from an EMBL/GenBank/DDBJ whole genome shotgun (WGS) entry which is preliminary data.</text>
</comment>
<gene>
    <name evidence="1" type="ORF">C2845_PM02G10130</name>
</gene>
<proteinExistence type="predicted"/>
<dbReference type="OrthoDB" id="672571at2759"/>
<keyword evidence="2" id="KW-1185">Reference proteome</keyword>
<accession>A0A3L6SHH2</accession>